<keyword evidence="1" id="KW-0472">Membrane</keyword>
<evidence type="ECO:0000313" key="2">
    <source>
        <dbReference type="EMBL" id="KKK34708.1"/>
    </source>
</evidence>
<reference evidence="2 3" key="1">
    <citation type="submission" date="2015-04" db="EMBL/GenBank/DDBJ databases">
        <title>Taxonomic description and genome sequence of Salinicoccus sediminis sp. nov., a novel hyper halotolerant bacterium isolated from marine sediment.</title>
        <authorList>
            <person name="Mathan Kumar R."/>
            <person name="Kaur G."/>
            <person name="Kumar N."/>
            <person name="Kumar A."/>
            <person name="Singh N.K."/>
            <person name="Kaur N."/>
            <person name="Mayilraj S."/>
        </authorList>
    </citation>
    <scope>NUCLEOTIDE SEQUENCE [LARGE SCALE GENOMIC DNA]</scope>
    <source>
        <strain evidence="2 3">SV-16</strain>
    </source>
</reference>
<feature type="transmembrane region" description="Helical" evidence="1">
    <location>
        <begin position="29"/>
        <end position="48"/>
    </location>
</feature>
<evidence type="ECO:0000256" key="1">
    <source>
        <dbReference type="SAM" id="Phobius"/>
    </source>
</evidence>
<keyword evidence="1" id="KW-0812">Transmembrane</keyword>
<dbReference type="PATRIC" id="fig|1432562.3.peg.1327"/>
<dbReference type="STRING" id="1432562.WN59_06665"/>
<protein>
    <submittedName>
        <fullName evidence="2">Uncharacterized protein</fullName>
    </submittedName>
</protein>
<keyword evidence="3" id="KW-1185">Reference proteome</keyword>
<dbReference type="AlphaFoldDB" id="A0A0M2SKC9"/>
<proteinExistence type="predicted"/>
<evidence type="ECO:0000313" key="3">
    <source>
        <dbReference type="Proteomes" id="UP000034287"/>
    </source>
</evidence>
<dbReference type="Proteomes" id="UP000034287">
    <property type="component" value="Unassembled WGS sequence"/>
</dbReference>
<gene>
    <name evidence="2" type="ORF">WN59_06665</name>
</gene>
<accession>A0A0M2SKC9</accession>
<dbReference type="EMBL" id="LAYZ01000003">
    <property type="protein sequence ID" value="KKK34708.1"/>
    <property type="molecule type" value="Genomic_DNA"/>
</dbReference>
<keyword evidence="1" id="KW-1133">Transmembrane helix</keyword>
<comment type="caution">
    <text evidence="2">The sequence shown here is derived from an EMBL/GenBank/DDBJ whole genome shotgun (WGS) entry which is preliminary data.</text>
</comment>
<dbReference type="RefSeq" id="WP_046514687.1">
    <property type="nucleotide sequence ID" value="NZ_LAYZ01000003.1"/>
</dbReference>
<name>A0A0M2SKC9_9STAP</name>
<sequence>MKLFLSILPELTFLTGTLSVITGMILFMNWQIALIFGGAVLILVANYLNEIMSVEVEEQ</sequence>
<organism evidence="2 3">
    <name type="scientific">Salinicoccus sediminis</name>
    <dbReference type="NCBI Taxonomy" id="1432562"/>
    <lineage>
        <taxon>Bacteria</taxon>
        <taxon>Bacillati</taxon>
        <taxon>Bacillota</taxon>
        <taxon>Bacilli</taxon>
        <taxon>Bacillales</taxon>
        <taxon>Staphylococcaceae</taxon>
        <taxon>Salinicoccus</taxon>
    </lineage>
</organism>